<dbReference type="SUPFAM" id="SSF53649">
    <property type="entry name" value="Alkaline phosphatase-like"/>
    <property type="match status" value="1"/>
</dbReference>
<dbReference type="Pfam" id="PF11617">
    <property type="entry name" value="Cu-binding_MopE"/>
    <property type="match status" value="1"/>
</dbReference>
<evidence type="ECO:0000259" key="3">
    <source>
        <dbReference type="Pfam" id="PF00884"/>
    </source>
</evidence>
<dbReference type="AlphaFoldDB" id="A0A0K1EQR2"/>
<feature type="compositionally biased region" description="Basic and acidic residues" evidence="1">
    <location>
        <begin position="732"/>
        <end position="748"/>
    </location>
</feature>
<dbReference type="InterPro" id="IPR021655">
    <property type="entry name" value="Put_metal-bd"/>
</dbReference>
<protein>
    <submittedName>
        <fullName evidence="4">Cell wall surface anchor family protein</fullName>
    </submittedName>
</protein>
<dbReference type="CDD" id="cd16148">
    <property type="entry name" value="sulfatase_like"/>
    <property type="match status" value="1"/>
</dbReference>
<accession>A0A0K1EQR2</accession>
<proteinExistence type="predicted"/>
<feature type="region of interest" description="Disordered" evidence="1">
    <location>
        <begin position="728"/>
        <end position="748"/>
    </location>
</feature>
<reference evidence="4 5" key="1">
    <citation type="submission" date="2015-07" db="EMBL/GenBank/DDBJ databases">
        <title>Genome analysis of myxobacterium Chondromyces crocatus Cm c5 reveals a high potential for natural compound synthesis and the genetic basis for the loss of fruiting body formation.</title>
        <authorList>
            <person name="Zaburannyi N."/>
            <person name="Bunk B."/>
            <person name="Maier J."/>
            <person name="Overmann J."/>
            <person name="Mueller R."/>
        </authorList>
    </citation>
    <scope>NUCLEOTIDE SEQUENCE [LARGE SCALE GENOMIC DNA]</scope>
    <source>
        <strain evidence="4 5">Cm c5</strain>
    </source>
</reference>
<gene>
    <name evidence="4" type="ORF">CMC5_074960</name>
</gene>
<dbReference type="PANTHER" id="PTHR43751:SF3">
    <property type="entry name" value="SULFATASE N-TERMINAL DOMAIN-CONTAINING PROTEIN"/>
    <property type="match status" value="1"/>
</dbReference>
<feature type="transmembrane region" description="Helical" evidence="2">
    <location>
        <begin position="179"/>
        <end position="200"/>
    </location>
</feature>
<feature type="region of interest" description="Disordered" evidence="1">
    <location>
        <begin position="11"/>
        <end position="33"/>
    </location>
</feature>
<organism evidence="4 5">
    <name type="scientific">Chondromyces crocatus</name>
    <dbReference type="NCBI Taxonomy" id="52"/>
    <lineage>
        <taxon>Bacteria</taxon>
        <taxon>Pseudomonadati</taxon>
        <taxon>Myxococcota</taxon>
        <taxon>Polyangia</taxon>
        <taxon>Polyangiales</taxon>
        <taxon>Polyangiaceae</taxon>
        <taxon>Chondromyces</taxon>
    </lineage>
</organism>
<feature type="transmembrane region" description="Helical" evidence="2">
    <location>
        <begin position="111"/>
        <end position="132"/>
    </location>
</feature>
<feature type="transmembrane region" description="Helical" evidence="2">
    <location>
        <begin position="72"/>
        <end position="91"/>
    </location>
</feature>
<evidence type="ECO:0000313" key="4">
    <source>
        <dbReference type="EMBL" id="AKT43265.1"/>
    </source>
</evidence>
<dbReference type="InterPro" id="IPR017850">
    <property type="entry name" value="Alkaline_phosphatase_core_sf"/>
</dbReference>
<dbReference type="InterPro" id="IPR052701">
    <property type="entry name" value="GAG_Ulvan_Degrading_Sulfatases"/>
</dbReference>
<dbReference type="KEGG" id="ccro:CMC5_074960"/>
<keyword evidence="2" id="KW-0472">Membrane</keyword>
<name>A0A0K1EQR2_CHOCO</name>
<dbReference type="Gene3D" id="3.30.1120.10">
    <property type="match status" value="1"/>
</dbReference>
<keyword evidence="5" id="KW-1185">Reference proteome</keyword>
<feature type="domain" description="Sulfatase N-terminal" evidence="3">
    <location>
        <begin position="380"/>
        <end position="665"/>
    </location>
</feature>
<dbReference type="STRING" id="52.CMC5_074960"/>
<feature type="transmembrane region" description="Helical" evidence="2">
    <location>
        <begin position="241"/>
        <end position="259"/>
    </location>
</feature>
<evidence type="ECO:0000256" key="2">
    <source>
        <dbReference type="SAM" id="Phobius"/>
    </source>
</evidence>
<dbReference type="Gene3D" id="3.40.720.10">
    <property type="entry name" value="Alkaline Phosphatase, subunit A"/>
    <property type="match status" value="1"/>
</dbReference>
<evidence type="ECO:0000256" key="1">
    <source>
        <dbReference type="SAM" id="MobiDB-lite"/>
    </source>
</evidence>
<feature type="transmembrane region" description="Helical" evidence="2">
    <location>
        <begin position="212"/>
        <end position="234"/>
    </location>
</feature>
<keyword evidence="2" id="KW-0812">Transmembrane</keyword>
<evidence type="ECO:0000313" key="5">
    <source>
        <dbReference type="Proteomes" id="UP000067626"/>
    </source>
</evidence>
<dbReference type="RefSeq" id="WP_245678057.1">
    <property type="nucleotide sequence ID" value="NZ_CP012159.1"/>
</dbReference>
<feature type="transmembrane region" description="Helical" evidence="2">
    <location>
        <begin position="144"/>
        <end position="167"/>
    </location>
</feature>
<dbReference type="InterPro" id="IPR000917">
    <property type="entry name" value="Sulfatase_N"/>
</dbReference>
<dbReference type="EMBL" id="CP012159">
    <property type="protein sequence ID" value="AKT43265.1"/>
    <property type="molecule type" value="Genomic_DNA"/>
</dbReference>
<keyword evidence="2" id="KW-1133">Transmembrane helix</keyword>
<dbReference type="Proteomes" id="UP000067626">
    <property type="component" value="Chromosome"/>
</dbReference>
<sequence length="766" mass="79295">MLVLLPRAMARGSQNPPAPGQASPPAALPPPSTEGWTTRLGEACLLGLGVASLAAVPTGLRTAGSGGAFLEGILVGAAALLPLITLALALARAAGRGFRGIVGQGSARLSVLRIALWIGVAMPLLAGLAALLKAVTNHRGLAGATFGVFGLLVVAAAALVAHRLVVLGERLAARGTHPWLLSAAGTAIGVVPLLIVASPLASGGGEGSAQAIRAALVDGAIALVATALVASLALNAGTRRAARLAGVPAAALVLISAAARLESSPPLGRAVRAGGGLAATLLGALERWTDRDGDGEGAHFGGHDCDEGDSSRHPSALEIPGDGIDQDCDGIDPEHEAPLRLAAVTPTAAATAVLDGVPALTKGPGAASPSGGAGTAGDRPDIVLVTLDTVRADHTSAYGYERDTTPRLKELASRGVLFERAYAPGSDTQRAIAPLVMGRRLSSVARDRREWPTLFAENDSVAERLKRAGYVTGAVSSFTWISEERGFAQGFDRFEEAFRDAHPEREVTGQHAVRRATHILEAFAKRTEPLFLWVHLFDAHDRYVEHRGIRFGKGPAATYDGEIAYVDQQVGALVEAITTGPRARKTAIIVHGSHGEALGEHDVSGHGVEVYEEAIRVPLVIVLPPGHARTAPAAAEGDTGASAGGQRYKTPVSTVDIAPTILEIAAAQAEAKGIEGSSLLAVAQGDLSVQRSPVYVRGGRRGALIDWPLKLVVVERKKRNRHLLFDLDTDPGEQRDLSSARGEDRERMVTAWEEAEAKASAGAPAR</sequence>
<dbReference type="Pfam" id="PF00884">
    <property type="entry name" value="Sulfatase"/>
    <property type="match status" value="1"/>
</dbReference>
<dbReference type="PANTHER" id="PTHR43751">
    <property type="entry name" value="SULFATASE"/>
    <property type="match status" value="1"/>
</dbReference>